<accession>H0EDR6</accession>
<dbReference type="InParanoid" id="H0EDR6"/>
<reference evidence="1 2" key="1">
    <citation type="journal article" date="2012" name="Eukaryot. Cell">
        <title>Genome sequence of the fungus Glarea lozoyensis: the first genome sequence of a species from the Helotiaceae family.</title>
        <authorList>
            <person name="Youssar L."/>
            <person name="Gruening B.A."/>
            <person name="Erxleben A."/>
            <person name="Guenther S."/>
            <person name="Huettel W."/>
        </authorList>
    </citation>
    <scope>NUCLEOTIDE SEQUENCE [LARGE SCALE GENOMIC DNA]</scope>
    <source>
        <strain evidence="2">ATCC 74030 / MF5533</strain>
    </source>
</reference>
<comment type="caution">
    <text evidence="1">The sequence shown here is derived from an EMBL/GenBank/DDBJ whole genome shotgun (WGS) entry which is preliminary data.</text>
</comment>
<dbReference type="EMBL" id="AGUE01000010">
    <property type="protein sequence ID" value="EHL03306.1"/>
    <property type="molecule type" value="Genomic_DNA"/>
</dbReference>
<sequence length="45" mass="5183">MKSRIVREGRAILDSDSSLCPRLILGFNLWKSRRGRDPYAQDFSA</sequence>
<evidence type="ECO:0000313" key="2">
    <source>
        <dbReference type="Proteomes" id="UP000005446"/>
    </source>
</evidence>
<keyword evidence="2" id="KW-1185">Reference proteome</keyword>
<dbReference type="Proteomes" id="UP000005446">
    <property type="component" value="Unassembled WGS sequence"/>
</dbReference>
<name>H0EDR6_GLAL7</name>
<gene>
    <name evidence="1" type="ORF">M7I_0521</name>
</gene>
<organism evidence="1 2">
    <name type="scientific">Glarea lozoyensis (strain ATCC 74030 / MF5533)</name>
    <dbReference type="NCBI Taxonomy" id="1104152"/>
    <lineage>
        <taxon>Eukaryota</taxon>
        <taxon>Fungi</taxon>
        <taxon>Dikarya</taxon>
        <taxon>Ascomycota</taxon>
        <taxon>Pezizomycotina</taxon>
        <taxon>Leotiomycetes</taxon>
        <taxon>Helotiales</taxon>
        <taxon>Helotiaceae</taxon>
        <taxon>Glarea</taxon>
    </lineage>
</organism>
<dbReference type="AlphaFoldDB" id="H0EDR6"/>
<proteinExistence type="predicted"/>
<dbReference type="HOGENOM" id="CLU_3207730_0_0_1"/>
<evidence type="ECO:0000313" key="1">
    <source>
        <dbReference type="EMBL" id="EHL03306.1"/>
    </source>
</evidence>
<protein>
    <submittedName>
        <fullName evidence="1">Uncharacterized protein</fullName>
    </submittedName>
</protein>